<evidence type="ECO:0000313" key="1">
    <source>
        <dbReference type="EMBL" id="ESA20342.1"/>
    </source>
</evidence>
<proteinExistence type="predicted"/>
<dbReference type="EMBL" id="KI277409">
    <property type="protein sequence ID" value="ESA20342.1"/>
    <property type="molecule type" value="Genomic_DNA"/>
</dbReference>
<gene>
    <name evidence="1" type="ORF">GLOINDRAFT_18619</name>
</gene>
<reference evidence="1" key="1">
    <citation type="submission" date="2013-07" db="EMBL/GenBank/DDBJ databases">
        <title>The genome of an arbuscular mycorrhizal fungus provides insights into the evolution of the oldest plant symbiosis.</title>
        <authorList>
            <consortium name="DOE Joint Genome Institute"/>
            <person name="Tisserant E."/>
            <person name="Malbreil M."/>
            <person name="Kuo A."/>
            <person name="Kohler A."/>
            <person name="Symeonidi A."/>
            <person name="Balestrini R."/>
            <person name="Charron P."/>
            <person name="Duensing N."/>
            <person name="Frei-dit-Frey N."/>
            <person name="Gianinazzi-Pearson V."/>
            <person name="Gilbert B."/>
            <person name="Handa Y."/>
            <person name="Hijri M."/>
            <person name="Kaul R."/>
            <person name="Kawaguchi M."/>
            <person name="Krajinski F."/>
            <person name="Lammers P."/>
            <person name="Lapierre D."/>
            <person name="Masclaux F.G."/>
            <person name="Murat C."/>
            <person name="Morin E."/>
            <person name="Ndikumana S."/>
            <person name="Pagni M."/>
            <person name="Petitpierre D."/>
            <person name="Requena N."/>
            <person name="Rosikiewicz P."/>
            <person name="Riley R."/>
            <person name="Saito K."/>
            <person name="San Clemente H."/>
            <person name="Shapiro H."/>
            <person name="van Tuinen D."/>
            <person name="Becard G."/>
            <person name="Bonfante P."/>
            <person name="Paszkowski U."/>
            <person name="Shachar-Hill Y."/>
            <person name="Young J.P."/>
            <person name="Sanders I.R."/>
            <person name="Henrissat B."/>
            <person name="Rensing S.A."/>
            <person name="Grigoriev I.V."/>
            <person name="Corradi N."/>
            <person name="Roux C."/>
            <person name="Martin F."/>
        </authorList>
    </citation>
    <scope>NUCLEOTIDE SEQUENCE</scope>
    <source>
        <strain evidence="1">DAOM 197198</strain>
    </source>
</reference>
<dbReference type="HOGENOM" id="CLU_2428163_0_0_1"/>
<sequence length="91" mass="10785">MEVTKGISESLEEMKRRMMTKIREHKYSNRTGVTVRFAESHFAETHFAEAISPKVYFAEGMFRRRDVSPKGCFTEAISPNHPFRRKTFRRK</sequence>
<accession>U9UKW5</accession>
<organism evidence="1">
    <name type="scientific">Rhizophagus irregularis (strain DAOM 181602 / DAOM 197198 / MUCL 43194)</name>
    <name type="common">Arbuscular mycorrhizal fungus</name>
    <name type="synonym">Glomus intraradices</name>
    <dbReference type="NCBI Taxonomy" id="747089"/>
    <lineage>
        <taxon>Eukaryota</taxon>
        <taxon>Fungi</taxon>
        <taxon>Fungi incertae sedis</taxon>
        <taxon>Mucoromycota</taxon>
        <taxon>Glomeromycotina</taxon>
        <taxon>Glomeromycetes</taxon>
        <taxon>Glomerales</taxon>
        <taxon>Glomeraceae</taxon>
        <taxon>Rhizophagus</taxon>
    </lineage>
</organism>
<dbReference type="AlphaFoldDB" id="U9UKW5"/>
<name>U9UKW5_RHIID</name>
<protein>
    <submittedName>
        <fullName evidence="1">Uncharacterized protein</fullName>
    </submittedName>
</protein>